<evidence type="ECO:0000313" key="2">
    <source>
        <dbReference type="EMBL" id="CAD7603393.1"/>
    </source>
</evidence>
<sequence>MPTEGESTGEGLDGLVTDERCSWLFEGGHTRCCGAICSPTSSMSIERWMLTRSTSCCSNQTSITDLSELWGTLAASTELSGEMDECETSGHIPQTATFSLGGLSTMWAGRRSSSQQFRISLGNMTVRPHLQPVAVALLWYTLSKAESMSFCRRLLRSFLRSSFKYTSTCTPTHIVSIVSGTQLVESHGVHLLTTSQYLSVCSQTLHSVLSVAQFLVASAVIIQLHLRRGPSFGSTGPGGIPRLSRQGLGGVRGPGDAARCSLVTVDLRHFIPILSRRILYASSISSPRVCRRSLPLCSAVSVLGVDMSVSQGQGGHTVRTLLPLSRKVETLLINMSPPGDSLVLTRACLRRTTHSHIRSLRQLQATSWCERPPTKGGDETTPSLEAESGSSDESVGSSGSIPVSRCCFIGPYVWTPLERRWTETSVTHLSCPKEATMAARKSSMVRVARCLFKHENNTRTTRAKYTAQIKYSQRTSKILAQYETYTRTVRDIYSHSTSQILAQYKSNTYTVRDIYSHNTSKILTQHEPNTRTVQVKYLHSTRQIHAQHEPNTRTALAK</sequence>
<dbReference type="AlphaFoldDB" id="A0A7R9PPP4"/>
<accession>A0A7R9PPP4</accession>
<name>A0A7R9PPP4_TIMGE</name>
<reference evidence="2" key="1">
    <citation type="submission" date="2020-11" db="EMBL/GenBank/DDBJ databases">
        <authorList>
            <person name="Tran Van P."/>
        </authorList>
    </citation>
    <scope>NUCLEOTIDE SEQUENCE</scope>
</reference>
<evidence type="ECO:0000256" key="1">
    <source>
        <dbReference type="SAM" id="MobiDB-lite"/>
    </source>
</evidence>
<proteinExistence type="predicted"/>
<organism evidence="2">
    <name type="scientific">Timema genevievae</name>
    <name type="common">Walking stick</name>
    <dbReference type="NCBI Taxonomy" id="629358"/>
    <lineage>
        <taxon>Eukaryota</taxon>
        <taxon>Metazoa</taxon>
        <taxon>Ecdysozoa</taxon>
        <taxon>Arthropoda</taxon>
        <taxon>Hexapoda</taxon>
        <taxon>Insecta</taxon>
        <taxon>Pterygota</taxon>
        <taxon>Neoptera</taxon>
        <taxon>Polyneoptera</taxon>
        <taxon>Phasmatodea</taxon>
        <taxon>Timematodea</taxon>
        <taxon>Timematoidea</taxon>
        <taxon>Timematidae</taxon>
        <taxon>Timema</taxon>
    </lineage>
</organism>
<protein>
    <submittedName>
        <fullName evidence="2">Uncharacterized protein</fullName>
    </submittedName>
</protein>
<feature type="region of interest" description="Disordered" evidence="1">
    <location>
        <begin position="368"/>
        <end position="400"/>
    </location>
</feature>
<feature type="compositionally biased region" description="Low complexity" evidence="1">
    <location>
        <begin position="385"/>
        <end position="400"/>
    </location>
</feature>
<dbReference type="EMBL" id="OE843542">
    <property type="protein sequence ID" value="CAD7603393.1"/>
    <property type="molecule type" value="Genomic_DNA"/>
</dbReference>
<gene>
    <name evidence="2" type="ORF">TGEB3V08_LOCUS8751</name>
</gene>